<dbReference type="GO" id="GO:0005634">
    <property type="term" value="C:nucleus"/>
    <property type="evidence" value="ECO:0007669"/>
    <property type="project" value="UniProtKB-SubCell"/>
</dbReference>
<evidence type="ECO:0000256" key="5">
    <source>
        <dbReference type="ARBA" id="ARBA00023242"/>
    </source>
</evidence>
<evidence type="ECO:0000256" key="2">
    <source>
        <dbReference type="ARBA" id="ARBA00022723"/>
    </source>
</evidence>
<accession>A0A8S4QVS3</accession>
<evidence type="ECO:0000256" key="4">
    <source>
        <dbReference type="ARBA" id="ARBA00022833"/>
    </source>
</evidence>
<keyword evidence="4" id="KW-0862">Zinc</keyword>
<name>A0A8S4QVS3_9NEOP</name>
<protein>
    <submittedName>
        <fullName evidence="6">Jg19750 protein</fullName>
    </submittedName>
</protein>
<comment type="caution">
    <text evidence="6">The sequence shown here is derived from an EMBL/GenBank/DDBJ whole genome shotgun (WGS) entry which is preliminary data.</text>
</comment>
<keyword evidence="7" id="KW-1185">Reference proteome</keyword>
<proteinExistence type="predicted"/>
<evidence type="ECO:0000313" key="6">
    <source>
        <dbReference type="EMBL" id="CAH2226342.1"/>
    </source>
</evidence>
<keyword evidence="5" id="KW-0539">Nucleus</keyword>
<dbReference type="AlphaFoldDB" id="A0A8S4QVS3"/>
<dbReference type="GO" id="GO:0008270">
    <property type="term" value="F:zinc ion binding"/>
    <property type="evidence" value="ECO:0007669"/>
    <property type="project" value="UniProtKB-KW"/>
</dbReference>
<reference evidence="6" key="1">
    <citation type="submission" date="2022-03" db="EMBL/GenBank/DDBJ databases">
        <authorList>
            <person name="Lindestad O."/>
        </authorList>
    </citation>
    <scope>NUCLEOTIDE SEQUENCE</scope>
</reference>
<dbReference type="Proteomes" id="UP000838756">
    <property type="component" value="Unassembled WGS sequence"/>
</dbReference>
<keyword evidence="2" id="KW-0479">Metal-binding</keyword>
<evidence type="ECO:0000256" key="3">
    <source>
        <dbReference type="ARBA" id="ARBA00022771"/>
    </source>
</evidence>
<dbReference type="PANTHER" id="PTHR46481">
    <property type="entry name" value="ZINC FINGER BED DOMAIN-CONTAINING PROTEIN 4"/>
    <property type="match status" value="1"/>
</dbReference>
<dbReference type="EMBL" id="CAKXAJ010021143">
    <property type="protein sequence ID" value="CAH2226342.1"/>
    <property type="molecule type" value="Genomic_DNA"/>
</dbReference>
<gene>
    <name evidence="6" type="primary">jg19750</name>
    <name evidence="6" type="ORF">PAEG_LOCUS7062</name>
</gene>
<dbReference type="SUPFAM" id="SSF53098">
    <property type="entry name" value="Ribonuclease H-like"/>
    <property type="match status" value="1"/>
</dbReference>
<sequence length="119" mass="13324">MTRTAVTGHYIDKDFVLRSVLLECKVLDKSHTGRHLAEELQDIIQDWSVADRVLLVVSDNGANIKNAITMLQWKHFGCYAHTLNLAVQKALGSTALVSLLNKVKAIVAHFKRSNVAWNK</sequence>
<keyword evidence="3" id="KW-0863">Zinc-finger</keyword>
<evidence type="ECO:0000256" key="1">
    <source>
        <dbReference type="ARBA" id="ARBA00004123"/>
    </source>
</evidence>
<evidence type="ECO:0000313" key="7">
    <source>
        <dbReference type="Proteomes" id="UP000838756"/>
    </source>
</evidence>
<dbReference type="InterPro" id="IPR012337">
    <property type="entry name" value="RNaseH-like_sf"/>
</dbReference>
<organism evidence="6 7">
    <name type="scientific">Pararge aegeria aegeria</name>
    <dbReference type="NCBI Taxonomy" id="348720"/>
    <lineage>
        <taxon>Eukaryota</taxon>
        <taxon>Metazoa</taxon>
        <taxon>Ecdysozoa</taxon>
        <taxon>Arthropoda</taxon>
        <taxon>Hexapoda</taxon>
        <taxon>Insecta</taxon>
        <taxon>Pterygota</taxon>
        <taxon>Neoptera</taxon>
        <taxon>Endopterygota</taxon>
        <taxon>Lepidoptera</taxon>
        <taxon>Glossata</taxon>
        <taxon>Ditrysia</taxon>
        <taxon>Papilionoidea</taxon>
        <taxon>Nymphalidae</taxon>
        <taxon>Satyrinae</taxon>
        <taxon>Satyrini</taxon>
        <taxon>Parargina</taxon>
        <taxon>Pararge</taxon>
    </lineage>
</organism>
<comment type="subcellular location">
    <subcellularLocation>
        <location evidence="1">Nucleus</location>
    </subcellularLocation>
</comment>
<dbReference type="PANTHER" id="PTHR46481:SF10">
    <property type="entry name" value="ZINC FINGER BED DOMAIN-CONTAINING PROTEIN 39"/>
    <property type="match status" value="1"/>
</dbReference>
<dbReference type="OrthoDB" id="1607513at2759"/>
<dbReference type="InterPro" id="IPR052035">
    <property type="entry name" value="ZnF_BED_domain_contain"/>
</dbReference>